<evidence type="ECO:0000256" key="1">
    <source>
        <dbReference type="SAM" id="MobiDB-lite"/>
    </source>
</evidence>
<name>A0ABW4FGZ0_9PSEU</name>
<dbReference type="Proteomes" id="UP001597145">
    <property type="component" value="Unassembled WGS sequence"/>
</dbReference>
<evidence type="ECO:0000313" key="4">
    <source>
        <dbReference type="Proteomes" id="UP001597145"/>
    </source>
</evidence>
<feature type="transmembrane region" description="Helical" evidence="2">
    <location>
        <begin position="49"/>
        <end position="69"/>
    </location>
</feature>
<proteinExistence type="predicted"/>
<feature type="compositionally biased region" description="Pro residues" evidence="1">
    <location>
        <begin position="94"/>
        <end position="121"/>
    </location>
</feature>
<keyword evidence="2" id="KW-0812">Transmembrane</keyword>
<keyword evidence="2" id="KW-1133">Transmembrane helix</keyword>
<evidence type="ECO:0000313" key="3">
    <source>
        <dbReference type="EMBL" id="MFD1529930.1"/>
    </source>
</evidence>
<reference evidence="4" key="1">
    <citation type="journal article" date="2019" name="Int. J. Syst. Evol. Microbiol.">
        <title>The Global Catalogue of Microorganisms (GCM) 10K type strain sequencing project: providing services to taxonomists for standard genome sequencing and annotation.</title>
        <authorList>
            <consortium name="The Broad Institute Genomics Platform"/>
            <consortium name="The Broad Institute Genome Sequencing Center for Infectious Disease"/>
            <person name="Wu L."/>
            <person name="Ma J."/>
        </authorList>
    </citation>
    <scope>NUCLEOTIDE SEQUENCE [LARGE SCALE GENOMIC DNA]</scope>
    <source>
        <strain evidence="4">JCM 12165</strain>
    </source>
</reference>
<dbReference type="RefSeq" id="WP_343975746.1">
    <property type="nucleotide sequence ID" value="NZ_BAAAJG010000008.1"/>
</dbReference>
<evidence type="ECO:0000256" key="2">
    <source>
        <dbReference type="SAM" id="Phobius"/>
    </source>
</evidence>
<sequence>MIDPALDIWVWVSCLVLLALLGARAWVVETGRGRLGRTPVRVRVLSGGVVLAVIGLFGMLAMQGGVLLFDSIVNGTDPAAVYYGNNDAGANAPAPDPAAPADPGAQPPAGPAPAGAPPAGAPPAGGAAAPAAPSG</sequence>
<feature type="region of interest" description="Disordered" evidence="1">
    <location>
        <begin position="92"/>
        <end position="135"/>
    </location>
</feature>
<gene>
    <name evidence="3" type="ORF">ACFSCY_10795</name>
</gene>
<feature type="compositionally biased region" description="Low complexity" evidence="1">
    <location>
        <begin position="122"/>
        <end position="135"/>
    </location>
</feature>
<accession>A0ABW4FGZ0</accession>
<protein>
    <submittedName>
        <fullName evidence="3">Uncharacterized protein</fullName>
    </submittedName>
</protein>
<organism evidence="3 4">
    <name type="scientific">Pseudonocardia aurantiaca</name>
    <dbReference type="NCBI Taxonomy" id="75290"/>
    <lineage>
        <taxon>Bacteria</taxon>
        <taxon>Bacillati</taxon>
        <taxon>Actinomycetota</taxon>
        <taxon>Actinomycetes</taxon>
        <taxon>Pseudonocardiales</taxon>
        <taxon>Pseudonocardiaceae</taxon>
        <taxon>Pseudonocardia</taxon>
    </lineage>
</organism>
<comment type="caution">
    <text evidence="3">The sequence shown here is derived from an EMBL/GenBank/DDBJ whole genome shotgun (WGS) entry which is preliminary data.</text>
</comment>
<keyword evidence="2" id="KW-0472">Membrane</keyword>
<keyword evidence="4" id="KW-1185">Reference proteome</keyword>
<dbReference type="EMBL" id="JBHUCP010000006">
    <property type="protein sequence ID" value="MFD1529930.1"/>
    <property type="molecule type" value="Genomic_DNA"/>
</dbReference>